<feature type="compositionally biased region" description="Polar residues" evidence="1">
    <location>
        <begin position="396"/>
        <end position="408"/>
    </location>
</feature>
<feature type="region of interest" description="Disordered" evidence="1">
    <location>
        <begin position="28"/>
        <end position="280"/>
    </location>
</feature>
<dbReference type="OrthoDB" id="3771671at2759"/>
<feature type="compositionally biased region" description="Polar residues" evidence="1">
    <location>
        <begin position="204"/>
        <end position="221"/>
    </location>
</feature>
<evidence type="ECO:0000313" key="3">
    <source>
        <dbReference type="Proteomes" id="UP000799324"/>
    </source>
</evidence>
<gene>
    <name evidence="2" type="ORF">K491DRAFT_709666</name>
</gene>
<accession>A0A6A6TUM3</accession>
<organism evidence="2 3">
    <name type="scientific">Lophiostoma macrostomum CBS 122681</name>
    <dbReference type="NCBI Taxonomy" id="1314788"/>
    <lineage>
        <taxon>Eukaryota</taxon>
        <taxon>Fungi</taxon>
        <taxon>Dikarya</taxon>
        <taxon>Ascomycota</taxon>
        <taxon>Pezizomycotina</taxon>
        <taxon>Dothideomycetes</taxon>
        <taxon>Pleosporomycetidae</taxon>
        <taxon>Pleosporales</taxon>
        <taxon>Lophiostomataceae</taxon>
        <taxon>Lophiostoma</taxon>
    </lineage>
</organism>
<protein>
    <submittedName>
        <fullName evidence="2">Uncharacterized protein</fullName>
    </submittedName>
</protein>
<dbReference type="AlphaFoldDB" id="A0A6A6TUM3"/>
<feature type="compositionally biased region" description="Polar residues" evidence="1">
    <location>
        <begin position="180"/>
        <end position="190"/>
    </location>
</feature>
<feature type="compositionally biased region" description="Polar residues" evidence="1">
    <location>
        <begin position="531"/>
        <end position="566"/>
    </location>
</feature>
<name>A0A6A6TUM3_9PLEO</name>
<feature type="compositionally biased region" description="Low complexity" evidence="1">
    <location>
        <begin position="577"/>
        <end position="591"/>
    </location>
</feature>
<feature type="compositionally biased region" description="Low complexity" evidence="1">
    <location>
        <begin position="191"/>
        <end position="203"/>
    </location>
</feature>
<feature type="compositionally biased region" description="Pro residues" evidence="1">
    <location>
        <begin position="44"/>
        <end position="58"/>
    </location>
</feature>
<proteinExistence type="predicted"/>
<feature type="compositionally biased region" description="Polar residues" evidence="1">
    <location>
        <begin position="595"/>
        <end position="604"/>
    </location>
</feature>
<sequence>MRSPFKQTNISSLSLEGMEKPVRSFKSFVKSVPPNPGSPAIYKPLPPTPSPPGEPTSPPESIASPPTTPGRTSSVASWKAPADWFNSAPIREDSFPTPPISASREYSPLLPEPSPDPSDKYMELHAAQSGLLTPPQSRLMPIYERSNRDLGPPRTPPRSPLPIPPKSTLRAEVKKPLPSPNTHDAISDNKSGAATAGSTASDSNQRVASPAQSTTSRASDNATDEKTYLNVEVYQASPPRSPDQGRPDRQYMRGKKLRALNKGNPLSDNSWEDPDMDEKTRQLSFSQDYHDLLVDQYQEMSVRPEEILRDHTTQPQYNFSNPKRVSRHASDDHELVPQPLAWRKESSAATSRSASWTGNNSAMPNAELAENKKKQRLSGKISTWVPHRLSVGPKRSPSTRQGSRSSGKPSIDDDRIRNSSVVSNGAIPRRLSNSRVDREVDNDLRFSMFFPPSKPIRFGRKGAKVHETPKTDAAPPMPLVPSVSAQQMSAPIMRLPGGLTVIKTPPPLLKSEEVSIIEASSTGDPRPSMSLPGSASVSENAHSPISNPSERRFSYNSQQSAQNTSRGPAVQSRFRVSMGSAHSHHSNSSSHPLAQETSQTQDSQSFFDIRRRSSGDPDAAWRKPGFLEKAREARRRHNRQLRQQRLKNSIKVLGPTDPGVVAGYVKRDERQAGQIEVGDNGRLPGYLVSGSM</sequence>
<keyword evidence="3" id="KW-1185">Reference proteome</keyword>
<reference evidence="2" key="1">
    <citation type="journal article" date="2020" name="Stud. Mycol.">
        <title>101 Dothideomycetes genomes: a test case for predicting lifestyles and emergence of pathogens.</title>
        <authorList>
            <person name="Haridas S."/>
            <person name="Albert R."/>
            <person name="Binder M."/>
            <person name="Bloem J."/>
            <person name="Labutti K."/>
            <person name="Salamov A."/>
            <person name="Andreopoulos B."/>
            <person name="Baker S."/>
            <person name="Barry K."/>
            <person name="Bills G."/>
            <person name="Bluhm B."/>
            <person name="Cannon C."/>
            <person name="Castanera R."/>
            <person name="Culley D."/>
            <person name="Daum C."/>
            <person name="Ezra D."/>
            <person name="Gonzalez J."/>
            <person name="Henrissat B."/>
            <person name="Kuo A."/>
            <person name="Liang C."/>
            <person name="Lipzen A."/>
            <person name="Lutzoni F."/>
            <person name="Magnuson J."/>
            <person name="Mondo S."/>
            <person name="Nolan M."/>
            <person name="Ohm R."/>
            <person name="Pangilinan J."/>
            <person name="Park H.-J."/>
            <person name="Ramirez L."/>
            <person name="Alfaro M."/>
            <person name="Sun H."/>
            <person name="Tritt A."/>
            <person name="Yoshinaga Y."/>
            <person name="Zwiers L.-H."/>
            <person name="Turgeon B."/>
            <person name="Goodwin S."/>
            <person name="Spatafora J."/>
            <person name="Crous P."/>
            <person name="Grigoriev I."/>
        </authorList>
    </citation>
    <scope>NUCLEOTIDE SEQUENCE</scope>
    <source>
        <strain evidence="2">CBS 122681</strain>
    </source>
</reference>
<feature type="compositionally biased region" description="Pro residues" evidence="1">
    <location>
        <begin position="153"/>
        <end position="165"/>
    </location>
</feature>
<evidence type="ECO:0000313" key="2">
    <source>
        <dbReference type="EMBL" id="KAF2663021.1"/>
    </source>
</evidence>
<dbReference type="Proteomes" id="UP000799324">
    <property type="component" value="Unassembled WGS sequence"/>
</dbReference>
<feature type="compositionally biased region" description="Polar residues" evidence="1">
    <location>
        <begin position="313"/>
        <end position="323"/>
    </location>
</feature>
<dbReference type="EMBL" id="MU004288">
    <property type="protein sequence ID" value="KAF2663021.1"/>
    <property type="molecule type" value="Genomic_DNA"/>
</dbReference>
<feature type="region of interest" description="Disordered" evidence="1">
    <location>
        <begin position="304"/>
        <end position="426"/>
    </location>
</feature>
<evidence type="ECO:0000256" key="1">
    <source>
        <dbReference type="SAM" id="MobiDB-lite"/>
    </source>
</evidence>
<feature type="region of interest" description="Disordered" evidence="1">
    <location>
        <begin position="519"/>
        <end position="604"/>
    </location>
</feature>